<dbReference type="PANTHER" id="PTHR36151:SF3">
    <property type="entry name" value="ER-BOUND OXYGENASE MPAB_MPAB'_RUBBER OXYGENASE CATALYTIC DOMAIN-CONTAINING PROTEIN"/>
    <property type="match status" value="1"/>
</dbReference>
<comment type="caution">
    <text evidence="2">The sequence shown here is derived from an EMBL/GenBank/DDBJ whole genome shotgun (WGS) entry which is preliminary data.</text>
</comment>
<dbReference type="InterPro" id="IPR018713">
    <property type="entry name" value="MPAB/Lcp_cat_dom"/>
</dbReference>
<sequence length="289" mass="33269">MTEPLRVLPNESATTCRYGTADDFAIEEFFDGIVTVLGGAANVVMQLALQPVAYGVMESDVDSGRADLHPWKRLRTTLTYLSVALMGDEADKADYRAEVNRVHRSIRSTAGSPVKYNAFDPQLQKWVAACLYWGVIDLKEKMHGPLDEATADVFYRYASSLGTTLQMRPEMWPATRAEFDEYWRAGLERHEIDAATVAYFDHLIDLRMLARPLRLAAPIHRFIVTGLLPPHVREQLGMTWTDRDEQRFLRLFRMIGSAQRRLPQPARLFPMNTLLWDMRRRRRRNMPLV</sequence>
<feature type="domain" description="ER-bound oxygenase mpaB/mpaB'/Rubber oxygenase catalytic" evidence="1">
    <location>
        <begin position="32"/>
        <end position="255"/>
    </location>
</feature>
<evidence type="ECO:0000259" key="1">
    <source>
        <dbReference type="Pfam" id="PF09995"/>
    </source>
</evidence>
<organism evidence="2 3">
    <name type="scientific">Nocardia acididurans</name>
    <dbReference type="NCBI Taxonomy" id="2802282"/>
    <lineage>
        <taxon>Bacteria</taxon>
        <taxon>Bacillati</taxon>
        <taxon>Actinomycetota</taxon>
        <taxon>Actinomycetes</taxon>
        <taxon>Mycobacteriales</taxon>
        <taxon>Nocardiaceae</taxon>
        <taxon>Nocardia</taxon>
    </lineage>
</organism>
<dbReference type="EMBL" id="JAERRJ010000002">
    <property type="protein sequence ID" value="MBL1074165.1"/>
    <property type="molecule type" value="Genomic_DNA"/>
</dbReference>
<name>A0ABS1M0W1_9NOCA</name>
<accession>A0ABS1M0W1</accession>
<dbReference type="PANTHER" id="PTHR36151">
    <property type="entry name" value="BLR2777 PROTEIN"/>
    <property type="match status" value="1"/>
</dbReference>
<reference evidence="2 3" key="1">
    <citation type="submission" date="2021-01" db="EMBL/GenBank/DDBJ databases">
        <title>WGS of actinomycetes isolated from Thailand.</title>
        <authorList>
            <person name="Thawai C."/>
        </authorList>
    </citation>
    <scope>NUCLEOTIDE SEQUENCE [LARGE SCALE GENOMIC DNA]</scope>
    <source>
        <strain evidence="2 3">LPG 2</strain>
    </source>
</reference>
<dbReference type="RefSeq" id="WP_201944987.1">
    <property type="nucleotide sequence ID" value="NZ_JAERRJ010000002.1"/>
</dbReference>
<evidence type="ECO:0000313" key="3">
    <source>
        <dbReference type="Proteomes" id="UP000602198"/>
    </source>
</evidence>
<gene>
    <name evidence="2" type="ORF">JK358_07125</name>
</gene>
<keyword evidence="3" id="KW-1185">Reference proteome</keyword>
<evidence type="ECO:0000313" key="2">
    <source>
        <dbReference type="EMBL" id="MBL1074165.1"/>
    </source>
</evidence>
<dbReference type="Pfam" id="PF09995">
    <property type="entry name" value="MPAB_Lcp_cat"/>
    <property type="match status" value="1"/>
</dbReference>
<protein>
    <submittedName>
        <fullName evidence="2">DUF2236 domain-containing protein</fullName>
    </submittedName>
</protein>
<proteinExistence type="predicted"/>
<dbReference type="Proteomes" id="UP000602198">
    <property type="component" value="Unassembled WGS sequence"/>
</dbReference>